<gene>
    <name evidence="3" type="ORF">A3860_33485</name>
</gene>
<proteinExistence type="inferred from homology"/>
<dbReference type="SUPFAM" id="SSF54909">
    <property type="entry name" value="Dimeric alpha+beta barrel"/>
    <property type="match status" value="1"/>
</dbReference>
<dbReference type="Proteomes" id="UP000192796">
    <property type="component" value="Unassembled WGS sequence"/>
</dbReference>
<keyword evidence="4" id="KW-1185">Reference proteome</keyword>
<dbReference type="STRING" id="1703345.A3860_33485"/>
<evidence type="ECO:0000256" key="1">
    <source>
        <dbReference type="ARBA" id="ARBA00007689"/>
    </source>
</evidence>
<feature type="domain" description="YCII-related" evidence="2">
    <location>
        <begin position="1"/>
        <end position="105"/>
    </location>
</feature>
<dbReference type="AlphaFoldDB" id="A0A1V9FQ39"/>
<name>A0A1V9FQ39_9BACT</name>
<evidence type="ECO:0000313" key="4">
    <source>
        <dbReference type="Proteomes" id="UP000192796"/>
    </source>
</evidence>
<comment type="similarity">
    <text evidence="1">Belongs to the YciI family.</text>
</comment>
<dbReference type="Gene3D" id="3.30.70.1060">
    <property type="entry name" value="Dimeric alpha+beta barrel"/>
    <property type="match status" value="1"/>
</dbReference>
<dbReference type="InterPro" id="IPR011008">
    <property type="entry name" value="Dimeric_a/b-barrel"/>
</dbReference>
<evidence type="ECO:0000313" key="3">
    <source>
        <dbReference type="EMBL" id="OQP60438.1"/>
    </source>
</evidence>
<comment type="caution">
    <text evidence="3">The sequence shown here is derived from an EMBL/GenBank/DDBJ whole genome shotgun (WGS) entry which is preliminary data.</text>
</comment>
<reference evidence="3 4" key="1">
    <citation type="submission" date="2016-03" db="EMBL/GenBank/DDBJ databases">
        <title>Niastella vici sp. nov., isolated from farmland soil.</title>
        <authorList>
            <person name="Chen L."/>
            <person name="Wang D."/>
            <person name="Yang S."/>
            <person name="Wang G."/>
        </authorList>
    </citation>
    <scope>NUCLEOTIDE SEQUENCE [LARGE SCALE GENOMIC DNA]</scope>
    <source>
        <strain evidence="3 4">DJ57</strain>
    </source>
</reference>
<dbReference type="RefSeq" id="WP_081153123.1">
    <property type="nucleotide sequence ID" value="NZ_LVYD01000063.1"/>
</dbReference>
<dbReference type="Pfam" id="PF03795">
    <property type="entry name" value="YCII"/>
    <property type="match status" value="1"/>
</dbReference>
<protein>
    <submittedName>
        <fullName evidence="3">Dehydrogenase</fullName>
    </submittedName>
</protein>
<sequence length="131" mass="14901">MKYICLGYMNEEVWETLSESERQTFMDDCFGYDDELRQNGHYAGGEGLQEARNAATLRWRGGKVSVTDGPFAESKEQIGGIMILEATDLNHAIRLLSKHPSLRLGRGGNSWEIRPAFDLTGFIEDSKRRRE</sequence>
<dbReference type="PANTHER" id="PTHR35174:SF3">
    <property type="entry name" value="BLL7171 PROTEIN"/>
    <property type="match status" value="1"/>
</dbReference>
<dbReference type="OrthoDB" id="7782105at2"/>
<evidence type="ECO:0000259" key="2">
    <source>
        <dbReference type="Pfam" id="PF03795"/>
    </source>
</evidence>
<dbReference type="PANTHER" id="PTHR35174">
    <property type="entry name" value="BLL7171 PROTEIN-RELATED"/>
    <property type="match status" value="1"/>
</dbReference>
<dbReference type="EMBL" id="LVYD01000063">
    <property type="protein sequence ID" value="OQP60438.1"/>
    <property type="molecule type" value="Genomic_DNA"/>
</dbReference>
<organism evidence="3 4">
    <name type="scientific">Niastella vici</name>
    <dbReference type="NCBI Taxonomy" id="1703345"/>
    <lineage>
        <taxon>Bacteria</taxon>
        <taxon>Pseudomonadati</taxon>
        <taxon>Bacteroidota</taxon>
        <taxon>Chitinophagia</taxon>
        <taxon>Chitinophagales</taxon>
        <taxon>Chitinophagaceae</taxon>
        <taxon>Niastella</taxon>
    </lineage>
</organism>
<accession>A0A1V9FQ39</accession>
<dbReference type="InterPro" id="IPR005545">
    <property type="entry name" value="YCII"/>
</dbReference>